<evidence type="ECO:0000259" key="2">
    <source>
        <dbReference type="Pfam" id="PF20150"/>
    </source>
</evidence>
<dbReference type="Pfam" id="PF20150">
    <property type="entry name" value="2EXR"/>
    <property type="match status" value="1"/>
</dbReference>
<reference evidence="3 4" key="1">
    <citation type="submission" date="2017-12" db="EMBL/GenBank/DDBJ databases">
        <title>Comparative genomics of Botrytis spp.</title>
        <authorList>
            <person name="Valero-Jimenez C.A."/>
            <person name="Tapia P."/>
            <person name="Veloso J."/>
            <person name="Silva-Moreno E."/>
            <person name="Staats M."/>
            <person name="Valdes J.H."/>
            <person name="Van Kan J.A.L."/>
        </authorList>
    </citation>
    <scope>NUCLEOTIDE SEQUENCE [LARGE SCALE GENOMIC DNA]</scope>
    <source>
        <strain evidence="3 4">MUCL3349</strain>
    </source>
</reference>
<dbReference type="EMBL" id="PQXO01000108">
    <property type="protein sequence ID" value="TGO89469.1"/>
    <property type="molecule type" value="Genomic_DNA"/>
</dbReference>
<accession>A0A4Z1KY01</accession>
<gene>
    <name evidence="3" type="ORF">BPOR_0108g00160</name>
</gene>
<proteinExistence type="predicted"/>
<dbReference type="PANTHER" id="PTHR35910:SF6">
    <property type="entry name" value="2EXR DOMAIN-CONTAINING PROTEIN"/>
    <property type="match status" value="1"/>
</dbReference>
<evidence type="ECO:0000313" key="4">
    <source>
        <dbReference type="Proteomes" id="UP000297280"/>
    </source>
</evidence>
<evidence type="ECO:0000256" key="1">
    <source>
        <dbReference type="SAM" id="MobiDB-lite"/>
    </source>
</evidence>
<name>A0A4Z1KY01_9HELO</name>
<dbReference type="AlphaFoldDB" id="A0A4Z1KY01"/>
<feature type="domain" description="2EXR" evidence="2">
    <location>
        <begin position="118"/>
        <end position="196"/>
    </location>
</feature>
<evidence type="ECO:0000313" key="3">
    <source>
        <dbReference type="EMBL" id="TGO89469.1"/>
    </source>
</evidence>
<feature type="region of interest" description="Disordered" evidence="1">
    <location>
        <begin position="1"/>
        <end position="46"/>
    </location>
</feature>
<feature type="compositionally biased region" description="Polar residues" evidence="1">
    <location>
        <begin position="21"/>
        <end position="38"/>
    </location>
</feature>
<keyword evidence="4" id="KW-1185">Reference proteome</keyword>
<dbReference type="InterPro" id="IPR045518">
    <property type="entry name" value="2EXR"/>
</dbReference>
<sequence length="328" mass="38194">MNKRSNSRTDDDRTRDAQAHELQSTFSSRCQDPTTSSRNRADVDQVKSLSETNSLYEVSNAATELPAMSDHIPDPCMLSQTSARYPKLPDRVPITSNGSFQNRLLPTSIQPLTNLTTFTLFPKLPLEIRRMIWKKTLPGPRIILIRSMMSKWPLRTTTRLPRDYNTYKSNYAMPIAMLVCKEASDEGLNRLTFVLGDKTEHLPYAERNLALEYPMDLDYALDLYAKHPREVSREESLRLGEWYKEYSPSFVEFDMDALREHPYRNNWTSTSRPLIIPRDAVVDFKIIVEREKSEELARRKKRFYAVKRQIAEEEDISWDDVCYQGPAR</sequence>
<protein>
    <recommendedName>
        <fullName evidence="2">2EXR domain-containing protein</fullName>
    </recommendedName>
</protein>
<dbReference type="Proteomes" id="UP000297280">
    <property type="component" value="Unassembled WGS sequence"/>
</dbReference>
<organism evidence="3 4">
    <name type="scientific">Botrytis porri</name>
    <dbReference type="NCBI Taxonomy" id="87229"/>
    <lineage>
        <taxon>Eukaryota</taxon>
        <taxon>Fungi</taxon>
        <taxon>Dikarya</taxon>
        <taxon>Ascomycota</taxon>
        <taxon>Pezizomycotina</taxon>
        <taxon>Leotiomycetes</taxon>
        <taxon>Helotiales</taxon>
        <taxon>Sclerotiniaceae</taxon>
        <taxon>Botrytis</taxon>
    </lineage>
</organism>
<comment type="caution">
    <text evidence="3">The sequence shown here is derived from an EMBL/GenBank/DDBJ whole genome shotgun (WGS) entry which is preliminary data.</text>
</comment>
<dbReference type="PANTHER" id="PTHR35910">
    <property type="entry name" value="2EXR DOMAIN-CONTAINING PROTEIN"/>
    <property type="match status" value="1"/>
</dbReference>
<feature type="compositionally biased region" description="Basic and acidic residues" evidence="1">
    <location>
        <begin position="7"/>
        <end position="19"/>
    </location>
</feature>